<evidence type="ECO:0000313" key="15">
    <source>
        <dbReference type="Proteomes" id="UP000187408"/>
    </source>
</evidence>
<comment type="function">
    <text evidence="2 12">NAD-binding protein involved in the addition of a carboxymethylaminomethyl (cmnm) group at the wobble position (U34) of certain tRNAs, forming tRNA-cmnm(5)s(2)U34.</text>
</comment>
<evidence type="ECO:0000256" key="9">
    <source>
        <dbReference type="ARBA" id="ARBA00023027"/>
    </source>
</evidence>
<dbReference type="Gene3D" id="1.10.10.1800">
    <property type="entry name" value="tRNA uridine 5-carboxymethylaminomethyl modification enzyme MnmG/GidA"/>
    <property type="match status" value="1"/>
</dbReference>
<comment type="subcellular location">
    <subcellularLocation>
        <location evidence="12">Cytoplasm</location>
    </subcellularLocation>
</comment>
<dbReference type="InterPro" id="IPR044920">
    <property type="entry name" value="MnmG_C_subdom_sf"/>
</dbReference>
<dbReference type="InterPro" id="IPR004416">
    <property type="entry name" value="MnmG"/>
</dbReference>
<dbReference type="InterPro" id="IPR026904">
    <property type="entry name" value="MnmG_C"/>
</dbReference>
<dbReference type="InterPro" id="IPR047001">
    <property type="entry name" value="MnmG_C_subdom"/>
</dbReference>
<dbReference type="SMART" id="SM01228">
    <property type="entry name" value="GIDA_assoc_3"/>
    <property type="match status" value="1"/>
</dbReference>
<dbReference type="Pfam" id="PF21680">
    <property type="entry name" value="GIDA_C_1st"/>
    <property type="match status" value="1"/>
</dbReference>
<sequence>MWDSVYDVIVVGAGHAGCEAALAAARMGCKTALFTINVDKIAEMSCNPSIGGVAKGTVVREIDALGGEMAKNIDATGIQFRILNKKKGPAVRAPRAQADKEAYRKRMRIVIENTENLDIIQQIVDDIIVENQKVKGVLTHIGARYAAKAVVVTAGTFLKGKIIIGFEEFEGGRMWEPAANKLSDFYIKHGFRVARLKTGTPTRLDGRTLDFSKMEEQPGDEPPPFFSYWTEPREIKQIPCYITYTTPETHEIIRKNLHRSPMYGEKKLITGTGVRYCPSIEDKIVKFPDRQRHHVFVEPEGRDTIEFYPNGTSTSLPYDVQEAIIHSIPGLENAKIIRPAYGIEYDFIDPTHLYPTLETKIIKGLFNAGQVNGTTGYEEAAGQGIVAGINAALLAKGSDEKFILERDEAYIGVMIDDLVNKGVREPYRLFTSRAEYRLLLRYDNADLRLAKYGYKFGLITEKQYEKVKKKYETVKIFIEKLRELKVKPEKINLILEKEGTTPIKETTSCYDLLKRPEVKLSSLLKVVKLPEVESIDKKTLKEALEETEIEIKYEGYIKRQLEDIKKFRKLENIKIPEDFDYDSVPISTEEKQKLKEAKPLTLGQASRLEGIRPASISILSVYINRWKSRKEEKSD</sequence>
<dbReference type="Proteomes" id="UP000187408">
    <property type="component" value="Unassembled WGS sequence"/>
</dbReference>
<dbReference type="InterPro" id="IPR002218">
    <property type="entry name" value="MnmG-rel"/>
</dbReference>
<dbReference type="AlphaFoldDB" id="A0A1R1MML5"/>
<comment type="cofactor">
    <cofactor evidence="1 12">
        <name>FAD</name>
        <dbReference type="ChEBI" id="CHEBI:57692"/>
    </cofactor>
</comment>
<dbReference type="OrthoDB" id="9815560at2"/>
<comment type="subunit">
    <text evidence="10 12">Homodimer. Heterotetramer of two MnmE and two MnmG subunits.</text>
</comment>
<dbReference type="PANTHER" id="PTHR11806">
    <property type="entry name" value="GLUCOSE INHIBITED DIVISION PROTEIN A"/>
    <property type="match status" value="1"/>
</dbReference>
<dbReference type="InterPro" id="IPR036188">
    <property type="entry name" value="FAD/NAD-bd_sf"/>
</dbReference>
<evidence type="ECO:0000256" key="2">
    <source>
        <dbReference type="ARBA" id="ARBA00003717"/>
    </source>
</evidence>
<comment type="similarity">
    <text evidence="3 12">Belongs to the MnmG family.</text>
</comment>
<evidence type="ECO:0000256" key="3">
    <source>
        <dbReference type="ARBA" id="ARBA00007653"/>
    </source>
</evidence>
<evidence type="ECO:0000256" key="7">
    <source>
        <dbReference type="ARBA" id="ARBA00022694"/>
    </source>
</evidence>
<dbReference type="HAMAP" id="MF_00129">
    <property type="entry name" value="MnmG_GidA"/>
    <property type="match status" value="1"/>
</dbReference>
<dbReference type="RefSeq" id="WP_076712397.1">
    <property type="nucleotide sequence ID" value="NZ_MOEN01000004.1"/>
</dbReference>
<dbReference type="EMBL" id="MOEN01000004">
    <property type="protein sequence ID" value="OMH41068.1"/>
    <property type="molecule type" value="Genomic_DNA"/>
</dbReference>
<evidence type="ECO:0000256" key="11">
    <source>
        <dbReference type="ARBA" id="ARBA00031800"/>
    </source>
</evidence>
<feature type="domain" description="tRNA uridine 5-carboxymethylaminomethyl modification enzyme C-terminal subdomain" evidence="13">
    <location>
        <begin position="551"/>
        <end position="621"/>
    </location>
</feature>
<dbReference type="GO" id="GO:0005829">
    <property type="term" value="C:cytosol"/>
    <property type="evidence" value="ECO:0007669"/>
    <property type="project" value="TreeGrafter"/>
</dbReference>
<dbReference type="FunFam" id="1.10.10.1800:FF:000003">
    <property type="entry name" value="tRNA uridine 5-carboxymethylaminomethyl modification enzyme MnmG"/>
    <property type="match status" value="1"/>
</dbReference>
<dbReference type="GO" id="GO:0030488">
    <property type="term" value="P:tRNA methylation"/>
    <property type="evidence" value="ECO:0007669"/>
    <property type="project" value="TreeGrafter"/>
</dbReference>
<evidence type="ECO:0000256" key="1">
    <source>
        <dbReference type="ARBA" id="ARBA00001974"/>
    </source>
</evidence>
<dbReference type="STRING" id="1914305.BLW93_01740"/>
<dbReference type="SUPFAM" id="SSF51905">
    <property type="entry name" value="FAD/NAD(P)-binding domain"/>
    <property type="match status" value="1"/>
</dbReference>
<reference evidence="14 15" key="1">
    <citation type="submission" date="2016-10" db="EMBL/GenBank/DDBJ databases">
        <title>Genome sequence of a sulfur-reducing bacterium Desulfurobacterium indicum K6013.</title>
        <authorList>
            <person name="Cao J."/>
            <person name="Shao Z."/>
            <person name="Alain K."/>
            <person name="Jebbar M."/>
        </authorList>
    </citation>
    <scope>NUCLEOTIDE SEQUENCE [LARGE SCALE GENOMIC DNA]</scope>
    <source>
        <strain evidence="14 15">K6013</strain>
    </source>
</reference>
<name>A0A1R1MML5_9BACT</name>
<dbReference type="PROSITE" id="PS01281">
    <property type="entry name" value="GIDA_2"/>
    <property type="match status" value="1"/>
</dbReference>
<dbReference type="GO" id="GO:0002098">
    <property type="term" value="P:tRNA wobble uridine modification"/>
    <property type="evidence" value="ECO:0007669"/>
    <property type="project" value="InterPro"/>
</dbReference>
<dbReference type="Pfam" id="PF01134">
    <property type="entry name" value="GIDA"/>
    <property type="match status" value="1"/>
</dbReference>
<keyword evidence="9 12" id="KW-0520">NAD</keyword>
<comment type="caution">
    <text evidence="14">The sequence shown here is derived from an EMBL/GenBank/DDBJ whole genome shotgun (WGS) entry which is preliminary data.</text>
</comment>
<evidence type="ECO:0000256" key="6">
    <source>
        <dbReference type="ARBA" id="ARBA00022630"/>
    </source>
</evidence>
<evidence type="ECO:0000256" key="10">
    <source>
        <dbReference type="ARBA" id="ARBA00025948"/>
    </source>
</evidence>
<keyword evidence="7 12" id="KW-0819">tRNA processing</keyword>
<gene>
    <name evidence="12" type="primary">mnmG</name>
    <name evidence="12" type="synonym">gidA</name>
    <name evidence="14" type="ORF">BLW93_01740</name>
</gene>
<dbReference type="GO" id="GO:0050660">
    <property type="term" value="F:flavin adenine dinucleotide binding"/>
    <property type="evidence" value="ECO:0007669"/>
    <property type="project" value="UniProtKB-UniRule"/>
</dbReference>
<keyword evidence="8 12" id="KW-0274">FAD</keyword>
<dbReference type="InterPro" id="IPR049312">
    <property type="entry name" value="GIDA_C_N"/>
</dbReference>
<evidence type="ECO:0000259" key="13">
    <source>
        <dbReference type="SMART" id="SM01228"/>
    </source>
</evidence>
<dbReference type="Pfam" id="PF13932">
    <property type="entry name" value="SAM_GIDA_C"/>
    <property type="match status" value="1"/>
</dbReference>
<accession>A0A1R1MML5</accession>
<evidence type="ECO:0000256" key="8">
    <source>
        <dbReference type="ARBA" id="ARBA00022827"/>
    </source>
</evidence>
<dbReference type="Gene3D" id="3.50.50.60">
    <property type="entry name" value="FAD/NAD(P)-binding domain"/>
    <property type="match status" value="2"/>
</dbReference>
<protein>
    <recommendedName>
        <fullName evidence="4 12">tRNA uridine 5-carboxymethylaminomethyl modification enzyme MnmG</fullName>
    </recommendedName>
    <alternativeName>
        <fullName evidence="11 12">Glucose-inhibited division protein A</fullName>
    </alternativeName>
</protein>
<dbReference type="InterPro" id="IPR040131">
    <property type="entry name" value="MnmG_N"/>
</dbReference>
<dbReference type="InterPro" id="IPR020595">
    <property type="entry name" value="MnmG-rel_CS"/>
</dbReference>
<dbReference type="NCBIfam" id="TIGR00136">
    <property type="entry name" value="mnmG_gidA"/>
    <property type="match status" value="1"/>
</dbReference>
<dbReference type="PROSITE" id="PS01280">
    <property type="entry name" value="GIDA_1"/>
    <property type="match status" value="1"/>
</dbReference>
<proteinExistence type="inferred from homology"/>
<dbReference type="FunFam" id="1.10.150.570:FF:000001">
    <property type="entry name" value="tRNA uridine 5-carboxymethylaminomethyl modification enzyme MnmG"/>
    <property type="match status" value="1"/>
</dbReference>
<keyword evidence="15" id="KW-1185">Reference proteome</keyword>
<keyword evidence="5 12" id="KW-0963">Cytoplasm</keyword>
<evidence type="ECO:0000256" key="5">
    <source>
        <dbReference type="ARBA" id="ARBA00022490"/>
    </source>
</evidence>
<feature type="binding site" evidence="12">
    <location>
        <begin position="273"/>
        <end position="287"/>
    </location>
    <ligand>
        <name>NAD(+)</name>
        <dbReference type="ChEBI" id="CHEBI:57540"/>
    </ligand>
</feature>
<comment type="caution">
    <text evidence="12">Lacks conserved residue(s) required for the propagation of feature annotation.</text>
</comment>
<feature type="binding site" evidence="12">
    <location>
        <begin position="12"/>
        <end position="17"/>
    </location>
    <ligand>
        <name>FAD</name>
        <dbReference type="ChEBI" id="CHEBI:57692"/>
    </ligand>
</feature>
<evidence type="ECO:0000313" key="14">
    <source>
        <dbReference type="EMBL" id="OMH41068.1"/>
    </source>
</evidence>
<dbReference type="PANTHER" id="PTHR11806:SF0">
    <property type="entry name" value="PROTEIN MTO1 HOMOLOG, MITOCHONDRIAL"/>
    <property type="match status" value="1"/>
</dbReference>
<evidence type="ECO:0000256" key="4">
    <source>
        <dbReference type="ARBA" id="ARBA00020461"/>
    </source>
</evidence>
<dbReference type="FunFam" id="3.50.50.60:FF:000010">
    <property type="entry name" value="tRNA uridine 5-carboxymethylaminomethyl modification enzyme MnmG"/>
    <property type="match status" value="1"/>
</dbReference>
<dbReference type="Gene3D" id="1.10.150.570">
    <property type="entry name" value="GidA associated domain, C-terminal subdomain"/>
    <property type="match status" value="1"/>
</dbReference>
<dbReference type="FunFam" id="3.50.50.60:FF:000002">
    <property type="entry name" value="tRNA uridine 5-carboxymethylaminomethyl modification enzyme MnmG"/>
    <property type="match status" value="1"/>
</dbReference>
<keyword evidence="6 12" id="KW-0285">Flavoprotein</keyword>
<evidence type="ECO:0000256" key="12">
    <source>
        <dbReference type="HAMAP-Rule" id="MF_00129"/>
    </source>
</evidence>
<organism evidence="14 15">
    <name type="scientific">Desulfurobacterium indicum</name>
    <dbReference type="NCBI Taxonomy" id="1914305"/>
    <lineage>
        <taxon>Bacteria</taxon>
        <taxon>Pseudomonadati</taxon>
        <taxon>Aquificota</taxon>
        <taxon>Aquificia</taxon>
        <taxon>Desulfurobacteriales</taxon>
        <taxon>Desulfurobacteriaceae</taxon>
        <taxon>Desulfurobacterium</taxon>
    </lineage>
</organism>